<comment type="caution">
    <text evidence="1">The sequence shown here is derived from an EMBL/GenBank/DDBJ whole genome shotgun (WGS) entry which is preliminary data.</text>
</comment>
<keyword evidence="2" id="KW-1185">Reference proteome</keyword>
<reference evidence="1 2" key="1">
    <citation type="submission" date="2020-08" db="EMBL/GenBank/DDBJ databases">
        <title>Sequencing the genomes of 1000 actinobacteria strains.</title>
        <authorList>
            <person name="Klenk H.-P."/>
        </authorList>
    </citation>
    <scope>NUCLEOTIDE SEQUENCE [LARGE SCALE GENOMIC DNA]</scope>
    <source>
        <strain evidence="1 2">DSM 43851</strain>
    </source>
</reference>
<proteinExistence type="predicted"/>
<dbReference type="EMBL" id="JACHIR010000001">
    <property type="protein sequence ID" value="MBB5894728.1"/>
    <property type="molecule type" value="Genomic_DNA"/>
</dbReference>
<accession>A0A7W9NK11</accession>
<protein>
    <submittedName>
        <fullName evidence="1">Uncharacterized protein</fullName>
    </submittedName>
</protein>
<evidence type="ECO:0000313" key="2">
    <source>
        <dbReference type="Proteomes" id="UP000585638"/>
    </source>
</evidence>
<dbReference type="Proteomes" id="UP000585638">
    <property type="component" value="Unassembled WGS sequence"/>
</dbReference>
<organism evidence="1 2">
    <name type="scientific">Kutzneria kofuensis</name>
    <dbReference type="NCBI Taxonomy" id="103725"/>
    <lineage>
        <taxon>Bacteria</taxon>
        <taxon>Bacillati</taxon>
        <taxon>Actinomycetota</taxon>
        <taxon>Actinomycetes</taxon>
        <taxon>Pseudonocardiales</taxon>
        <taxon>Pseudonocardiaceae</taxon>
        <taxon>Kutzneria</taxon>
    </lineage>
</organism>
<dbReference type="AlphaFoldDB" id="A0A7W9NK11"/>
<name>A0A7W9NK11_9PSEU</name>
<gene>
    <name evidence="1" type="ORF">BJ998_005924</name>
</gene>
<evidence type="ECO:0000313" key="1">
    <source>
        <dbReference type="EMBL" id="MBB5894728.1"/>
    </source>
</evidence>
<sequence>MRPIGFAVEQAVQVDDLARRLLGVALCCHRSMMPIAIFVSGRIVTLSDDRRAVVAERPAPGSVEPIIRRPR</sequence>
<dbReference type="RefSeq" id="WP_184866610.1">
    <property type="nucleotide sequence ID" value="NZ_BAAAWY010000019.1"/>
</dbReference>